<evidence type="ECO:0000256" key="10">
    <source>
        <dbReference type="SAM" id="Phobius"/>
    </source>
</evidence>
<dbReference type="SUPFAM" id="SSF103473">
    <property type="entry name" value="MFS general substrate transporter"/>
    <property type="match status" value="1"/>
</dbReference>
<comment type="similarity">
    <text evidence="2">Belongs to the major facilitator superfamily. Sugar transporter (TC 2.A.1.1) family.</text>
</comment>
<dbReference type="NCBIfam" id="TIGR00879">
    <property type="entry name" value="SP"/>
    <property type="match status" value="1"/>
</dbReference>
<feature type="region of interest" description="Disordered" evidence="9">
    <location>
        <begin position="495"/>
        <end position="515"/>
    </location>
</feature>
<reference evidence="12 13" key="1">
    <citation type="submission" date="2015-04" db="EMBL/GenBank/DDBJ databases">
        <authorList>
            <person name="Syromyatnikov M.Y."/>
            <person name="Popov V.N."/>
        </authorList>
    </citation>
    <scope>NUCLEOTIDE SEQUENCE [LARGE SCALE GENOMIC DNA]</scope>
    <source>
        <strain evidence="12">WF-38-12</strain>
    </source>
</reference>
<dbReference type="FunFam" id="1.20.1250.20:FF:000119">
    <property type="entry name" value="MFS monosaccharide transporter, putative"/>
    <property type="match status" value="1"/>
</dbReference>
<proteinExistence type="inferred from homology"/>
<protein>
    <submittedName>
        <fullName evidence="12">Sugar transport protein 1</fullName>
    </submittedName>
</protein>
<dbReference type="EMBL" id="CVMT01000003">
    <property type="protein sequence ID" value="CRG86705.1"/>
    <property type="molecule type" value="Genomic_DNA"/>
</dbReference>
<gene>
    <name evidence="12" type="ORF">PISL3812_03715</name>
</gene>
<feature type="region of interest" description="Disordered" evidence="9">
    <location>
        <begin position="1"/>
        <end position="31"/>
    </location>
</feature>
<dbReference type="OMA" id="HCERLEH"/>
<feature type="domain" description="Major facilitator superfamily (MFS) profile" evidence="11">
    <location>
        <begin position="578"/>
        <end position="1008"/>
    </location>
</feature>
<dbReference type="InterPro" id="IPR003663">
    <property type="entry name" value="Sugar/inositol_transpt"/>
</dbReference>
<evidence type="ECO:0000256" key="8">
    <source>
        <dbReference type="PROSITE-ProRule" id="PRU00282"/>
    </source>
</evidence>
<feature type="transmembrane region" description="Helical" evidence="10">
    <location>
        <begin position="824"/>
        <end position="846"/>
    </location>
</feature>
<dbReference type="GO" id="GO:0005351">
    <property type="term" value="F:carbohydrate:proton symporter activity"/>
    <property type="evidence" value="ECO:0007669"/>
    <property type="project" value="TreeGrafter"/>
</dbReference>
<keyword evidence="12" id="KW-0762">Sugar transport</keyword>
<dbReference type="InterPro" id="IPR023395">
    <property type="entry name" value="MCP_dom_sf"/>
</dbReference>
<feature type="transmembrane region" description="Helical" evidence="10">
    <location>
        <begin position="671"/>
        <end position="693"/>
    </location>
</feature>
<evidence type="ECO:0000313" key="13">
    <source>
        <dbReference type="Proteomes" id="UP000054383"/>
    </source>
</evidence>
<comment type="subcellular location">
    <subcellularLocation>
        <location evidence="1">Membrane</location>
        <topology evidence="1">Multi-pass membrane protein</topology>
    </subcellularLocation>
</comment>
<name>A0A0U1LU03_TALIS</name>
<dbReference type="SUPFAM" id="SSF103506">
    <property type="entry name" value="Mitochondrial carrier"/>
    <property type="match status" value="1"/>
</dbReference>
<dbReference type="OrthoDB" id="648285at2759"/>
<dbReference type="Gene3D" id="1.20.1250.20">
    <property type="entry name" value="MFS general substrate transporter like domains"/>
    <property type="match status" value="1"/>
</dbReference>
<dbReference type="AlphaFoldDB" id="A0A0U1LU03"/>
<keyword evidence="5" id="KW-0999">Mitochondrion inner membrane</keyword>
<dbReference type="PROSITE" id="PS50920">
    <property type="entry name" value="SOLCAR"/>
    <property type="match status" value="1"/>
</dbReference>
<dbReference type="PRINTS" id="PR00171">
    <property type="entry name" value="SUGRTRNSPORT"/>
</dbReference>
<evidence type="ECO:0000256" key="2">
    <source>
        <dbReference type="ARBA" id="ARBA00010992"/>
    </source>
</evidence>
<feature type="compositionally biased region" description="Polar residues" evidence="9">
    <location>
        <begin position="1"/>
        <end position="15"/>
    </location>
</feature>
<evidence type="ECO:0000256" key="7">
    <source>
        <dbReference type="ARBA" id="ARBA00023136"/>
    </source>
</evidence>
<feature type="region of interest" description="Disordered" evidence="9">
    <location>
        <begin position="405"/>
        <end position="476"/>
    </location>
</feature>
<feature type="transmembrane region" description="Helical" evidence="10">
    <location>
        <begin position="617"/>
        <end position="635"/>
    </location>
</feature>
<keyword evidence="3" id="KW-0813">Transport</keyword>
<dbReference type="InterPro" id="IPR018108">
    <property type="entry name" value="MCP_transmembrane"/>
</dbReference>
<feature type="region of interest" description="Disordered" evidence="9">
    <location>
        <begin position="1059"/>
        <end position="1118"/>
    </location>
</feature>
<dbReference type="GO" id="GO:0016020">
    <property type="term" value="C:membrane"/>
    <property type="evidence" value="ECO:0007669"/>
    <property type="project" value="UniProtKB-SubCell"/>
</dbReference>
<dbReference type="InterPro" id="IPR005828">
    <property type="entry name" value="MFS_sugar_transport-like"/>
</dbReference>
<keyword evidence="7 8" id="KW-0472">Membrane</keyword>
<feature type="transmembrane region" description="Helical" evidence="10">
    <location>
        <begin position="983"/>
        <end position="1004"/>
    </location>
</feature>
<feature type="compositionally biased region" description="Low complexity" evidence="9">
    <location>
        <begin position="462"/>
        <end position="476"/>
    </location>
</feature>
<accession>A0A0U1LU03</accession>
<feature type="transmembrane region" description="Helical" evidence="10">
    <location>
        <begin position="738"/>
        <end position="757"/>
    </location>
</feature>
<dbReference type="Pfam" id="PF00083">
    <property type="entry name" value="Sugar_tr"/>
    <property type="match status" value="1"/>
</dbReference>
<feature type="transmembrane region" description="Helical" evidence="10">
    <location>
        <begin position="574"/>
        <end position="605"/>
    </location>
</feature>
<dbReference type="InterPro" id="IPR050360">
    <property type="entry name" value="MFS_Sugar_Transporters"/>
</dbReference>
<feature type="transmembrane region" description="Helical" evidence="10">
    <location>
        <begin position="705"/>
        <end position="726"/>
    </location>
</feature>
<evidence type="ECO:0000313" key="12">
    <source>
        <dbReference type="EMBL" id="CRG86705.1"/>
    </source>
</evidence>
<dbReference type="PANTHER" id="PTHR48022">
    <property type="entry name" value="PLASTIDIC GLUCOSE TRANSPORTER 4"/>
    <property type="match status" value="1"/>
</dbReference>
<dbReference type="PROSITE" id="PS50850">
    <property type="entry name" value="MFS"/>
    <property type="match status" value="1"/>
</dbReference>
<feature type="transmembrane region" description="Helical" evidence="10">
    <location>
        <begin position="918"/>
        <end position="938"/>
    </location>
</feature>
<evidence type="ECO:0000259" key="11">
    <source>
        <dbReference type="PROSITE" id="PS50850"/>
    </source>
</evidence>
<feature type="transmembrane region" description="Helical" evidence="10">
    <location>
        <begin position="647"/>
        <end position="665"/>
    </location>
</feature>
<feature type="compositionally biased region" description="Basic and acidic residues" evidence="9">
    <location>
        <begin position="495"/>
        <end position="504"/>
    </location>
</feature>
<feature type="transmembrane region" description="Helical" evidence="10">
    <location>
        <begin position="890"/>
        <end position="911"/>
    </location>
</feature>
<dbReference type="InterPro" id="IPR020846">
    <property type="entry name" value="MFS_dom"/>
</dbReference>
<dbReference type="InterPro" id="IPR036259">
    <property type="entry name" value="MFS_trans_sf"/>
</dbReference>
<organism evidence="12 13">
    <name type="scientific">Talaromyces islandicus</name>
    <name type="common">Penicillium islandicum</name>
    <dbReference type="NCBI Taxonomy" id="28573"/>
    <lineage>
        <taxon>Eukaryota</taxon>
        <taxon>Fungi</taxon>
        <taxon>Dikarya</taxon>
        <taxon>Ascomycota</taxon>
        <taxon>Pezizomycotina</taxon>
        <taxon>Eurotiomycetes</taxon>
        <taxon>Eurotiomycetidae</taxon>
        <taxon>Eurotiales</taxon>
        <taxon>Trichocomaceae</taxon>
        <taxon>Talaromyces</taxon>
        <taxon>Talaromyces sect. Islandici</taxon>
    </lineage>
</organism>
<feature type="compositionally biased region" description="Low complexity" evidence="9">
    <location>
        <begin position="425"/>
        <end position="436"/>
    </location>
</feature>
<evidence type="ECO:0000256" key="5">
    <source>
        <dbReference type="ARBA" id="ARBA00022792"/>
    </source>
</evidence>
<evidence type="ECO:0000256" key="6">
    <source>
        <dbReference type="ARBA" id="ARBA00022989"/>
    </source>
</evidence>
<dbReference type="Gene3D" id="1.50.40.10">
    <property type="entry name" value="Mitochondrial carrier domain"/>
    <property type="match status" value="1"/>
</dbReference>
<feature type="repeat" description="Solcar" evidence="8">
    <location>
        <begin position="168"/>
        <end position="255"/>
    </location>
</feature>
<dbReference type="Proteomes" id="UP000054383">
    <property type="component" value="Unassembled WGS sequence"/>
</dbReference>
<dbReference type="PANTHER" id="PTHR48022:SF73">
    <property type="entry name" value="METABOLITE TRANSPORT PROTEIN YDL199C-RELATED"/>
    <property type="match status" value="1"/>
</dbReference>
<evidence type="ECO:0000256" key="1">
    <source>
        <dbReference type="ARBA" id="ARBA00004141"/>
    </source>
</evidence>
<evidence type="ECO:0000256" key="9">
    <source>
        <dbReference type="SAM" id="MobiDB-lite"/>
    </source>
</evidence>
<dbReference type="Pfam" id="PF00153">
    <property type="entry name" value="Mito_carr"/>
    <property type="match status" value="1"/>
</dbReference>
<sequence length="1118" mass="123916">MMSSAQPASGETSGLDSEDGSRQNHRKHAATAASAAGTRAFSAQLVAFYFRAPVKAFFRTRVEYASLSCVAEMAVANSQPFFCFSYMAYPRAINPRVGQDKWSFHTTTPGLLAHAVRLHGWKFLPNQILPPLLANTTVGALLYTSYLQVLGALHTPAQNNIKKTYPPAPPTCTFIAGFTAGAIQSVIAAPLDALQVRLHSSGMLEGQYRSMWEYGWTKLREIGVRGVFAGWTLSFVRDSFGYALFFSSFEYVKSQAYLSYVTWYYGYLQSKGLPPVVTAMQDLHGQSVIKPHYTIEPCFLMGAGITASIVQQIIQHPLGVIQDLHCERLEHLDQKLASYRSRSQVMGHYYHAYQATWKECRRRALEAGGWRRWLFRDFFRNSIRQVPSTSAGLVIFELMRRNPQAATIPRPKSPRPASATPPIPLQSLHSQSQLQLDHQRQASGLSPASDLELESKRKASSRRSSSSSSSSHSDFSIWSDTGDLAEQLANEEDPLRINLRESADGARSSRRLKSKKVHYDEGSTFAQGGIDIDSIPLPTPAARTITQTERILAAIMSPGNRSRARVHGLVGKPLLYFTSVFVSLGVFLFGYDQGVMSGIITGWYFRDYFNQPSRAEIGTVVAILEIGALIASLLVGRIGDLIGRRRTILYGSMVFFVGGAFQTFANGLPMMMLGRIIAGLGVGALSTIVPVYQSEISPPHNRGKLACIEFTGNICGYAASVWVDYFSSFIESNYSWRLPLLCQCIMGALLGFGSLIIPESPRWLLDNDHDEEGLVVIANLYGGGDIHNEEARQEYRDIKFGVLTQRQEGERSYTDMFRRYYKRVLIAMSAQAMAQLNGINVISYYAPLVFESAGWAGRDAILMTGVNGLTYLASTIPPWYLVDGWGRRPILLWGAVAMIISLSLISYFILIDIAATPILTVICVMIYNAAFGFSWGPIPWLYPPEILPLSIRAKGASLSTASNWAFNFLVGELTPVLQDLIKWRLYLIHAFFCACSFVLVYFLYPETMGVRLEDMNELFGDATTAMPTPVTQAERDSLVGFNSPVPSLDMHRGQFGADNAIPGLNIDPPTMGPSSHNKNKDNQSRKEGLGGWISNMLNRGKDSSKSSQYRRLDQDEEG</sequence>
<keyword evidence="6 10" id="KW-1133">Transmembrane helix</keyword>
<keyword evidence="5" id="KW-0496">Mitochondrion</keyword>
<keyword evidence="4 8" id="KW-0812">Transmembrane</keyword>
<evidence type="ECO:0000256" key="4">
    <source>
        <dbReference type="ARBA" id="ARBA00022692"/>
    </source>
</evidence>
<dbReference type="PROSITE" id="PS00217">
    <property type="entry name" value="SUGAR_TRANSPORT_2"/>
    <property type="match status" value="1"/>
</dbReference>
<evidence type="ECO:0000256" key="3">
    <source>
        <dbReference type="ARBA" id="ARBA00022448"/>
    </source>
</evidence>
<feature type="compositionally biased region" description="Basic and acidic residues" evidence="9">
    <location>
        <begin position="1078"/>
        <end position="1088"/>
    </location>
</feature>
<keyword evidence="13" id="KW-1185">Reference proteome</keyword>
<dbReference type="InterPro" id="IPR005829">
    <property type="entry name" value="Sugar_transporter_CS"/>
</dbReference>